<evidence type="ECO:0000313" key="9">
    <source>
        <dbReference type="Proteomes" id="UP000324517"/>
    </source>
</evidence>
<dbReference type="NCBIfam" id="TIGR03930">
    <property type="entry name" value="WXG100_ESAT6"/>
    <property type="match status" value="1"/>
</dbReference>
<evidence type="ECO:0000313" key="8">
    <source>
        <dbReference type="Proteomes" id="UP000323393"/>
    </source>
</evidence>
<reference evidence="7 8" key="2">
    <citation type="submission" date="2019-08" db="EMBL/GenBank/DDBJ databases">
        <title>Bacillus genomes from the desert of Cuatro Cienegas, Coahuila.</title>
        <authorList>
            <person name="Olmedo-Alvarez G."/>
        </authorList>
    </citation>
    <scope>NUCLEOTIDE SEQUENCE [LARGE SCALE GENOMIC DNA]</scope>
    <source>
        <strain evidence="4 7">CH28_1T</strain>
        <strain evidence="3 8">CH88_3T</strain>
        <strain evidence="5 9">CH98b_3T</strain>
    </source>
</reference>
<dbReference type="Gene3D" id="1.10.287.1060">
    <property type="entry name" value="ESAT-6-like"/>
    <property type="match status" value="1"/>
</dbReference>
<dbReference type="Pfam" id="PF06013">
    <property type="entry name" value="WXG100"/>
    <property type="match status" value="1"/>
</dbReference>
<dbReference type="OrthoDB" id="4978934at2"/>
<evidence type="ECO:0000313" key="2">
    <source>
        <dbReference type="EMBL" id="ART76063.1"/>
    </source>
</evidence>
<dbReference type="GeneID" id="96738454"/>
<keyword evidence="6" id="KW-1185">Reference proteome</keyword>
<dbReference type="InterPro" id="IPR010310">
    <property type="entry name" value="T7SS_ESAT-6-like"/>
</dbReference>
<dbReference type="InterPro" id="IPR036689">
    <property type="entry name" value="ESAT-6-like_sf"/>
</dbReference>
<dbReference type="EMBL" id="VTEV01000001">
    <property type="protein sequence ID" value="TYS70867.1"/>
    <property type="molecule type" value="Genomic_DNA"/>
</dbReference>
<evidence type="ECO:0000313" key="3">
    <source>
        <dbReference type="EMBL" id="TYS61330.1"/>
    </source>
</evidence>
<name>A0A1Y0CL83_9BACI</name>
<dbReference type="AlphaFoldDB" id="A0A1Y0CL83"/>
<dbReference type="Proteomes" id="UP000324517">
    <property type="component" value="Unassembled WGS sequence"/>
</dbReference>
<dbReference type="Proteomes" id="UP000323393">
    <property type="component" value="Unassembled WGS sequence"/>
</dbReference>
<dbReference type="EMBL" id="CP020880">
    <property type="protein sequence ID" value="ART76063.1"/>
    <property type="molecule type" value="Genomic_DNA"/>
</dbReference>
<proteinExistence type="inferred from homology"/>
<dbReference type="EMBL" id="VTET01000002">
    <property type="protein sequence ID" value="TYS73444.1"/>
    <property type="molecule type" value="Genomic_DNA"/>
</dbReference>
<evidence type="ECO:0000313" key="7">
    <source>
        <dbReference type="Proteomes" id="UP000322524"/>
    </source>
</evidence>
<dbReference type="KEGG" id="bhk:B4U37_08460"/>
<sequence>MSGIIRVTPAELVGMSTRYRSESSQVGDQINRLDNMIRELESVWEGESSRAFSDQYQSLKPSIIQMQQLLEDISVQLSNTARALEDADTQIASQIRG</sequence>
<dbReference type="Proteomes" id="UP000195573">
    <property type="component" value="Chromosome"/>
</dbReference>
<dbReference type="EMBL" id="VTEU01000001">
    <property type="protein sequence ID" value="TYS61330.1"/>
    <property type="molecule type" value="Genomic_DNA"/>
</dbReference>
<dbReference type="RefSeq" id="WP_010192515.1">
    <property type="nucleotide sequence ID" value="NZ_CP020880.1"/>
</dbReference>
<gene>
    <name evidence="2" type="ORF">B4U37_08460</name>
    <name evidence="3" type="ORF">FZC74_03370</name>
    <name evidence="5" type="ORF">FZC75_03685</name>
    <name evidence="4" type="ORF">FZC76_02930</name>
</gene>
<dbReference type="Proteomes" id="UP000322524">
    <property type="component" value="Unassembled WGS sequence"/>
</dbReference>
<protein>
    <recommendedName>
        <fullName evidence="1">ESAT-6-like protein</fullName>
    </recommendedName>
</protein>
<evidence type="ECO:0000313" key="5">
    <source>
        <dbReference type="EMBL" id="TYS73444.1"/>
    </source>
</evidence>
<evidence type="ECO:0000313" key="6">
    <source>
        <dbReference type="Proteomes" id="UP000195573"/>
    </source>
</evidence>
<dbReference type="SUPFAM" id="SSF140453">
    <property type="entry name" value="EsxAB dimer-like"/>
    <property type="match status" value="1"/>
</dbReference>
<dbReference type="STRING" id="79883.GCA_001636495_03307"/>
<reference evidence="2 6" key="1">
    <citation type="submission" date="2017-04" db="EMBL/GenBank/DDBJ databases">
        <title>Complete Genome Sequence of the Bacillus horikoshii 20a strain from Cuatro Cienegas, Coahuila, Mexico.</title>
        <authorList>
            <person name="Zarza E."/>
            <person name="Alcaraz L.D."/>
            <person name="Aguilar-Salinas B."/>
            <person name="Islas A."/>
            <person name="Olmedo-Alvarez G."/>
        </authorList>
    </citation>
    <scope>NUCLEOTIDE SEQUENCE [LARGE SCALE GENOMIC DNA]</scope>
    <source>
        <strain evidence="2 6">20a</strain>
    </source>
</reference>
<evidence type="ECO:0000313" key="4">
    <source>
        <dbReference type="EMBL" id="TYS70867.1"/>
    </source>
</evidence>
<evidence type="ECO:0000256" key="1">
    <source>
        <dbReference type="RuleBase" id="RU362001"/>
    </source>
</evidence>
<accession>A0A1Y0CL83</accession>
<organism evidence="4 7">
    <name type="scientific">Sutcliffiella horikoshii</name>
    <dbReference type="NCBI Taxonomy" id="79883"/>
    <lineage>
        <taxon>Bacteria</taxon>
        <taxon>Bacillati</taxon>
        <taxon>Bacillota</taxon>
        <taxon>Bacilli</taxon>
        <taxon>Bacillales</taxon>
        <taxon>Bacillaceae</taxon>
        <taxon>Sutcliffiella</taxon>
    </lineage>
</organism>
<comment type="similarity">
    <text evidence="1">Belongs to the WXG100 family.</text>
</comment>